<dbReference type="Pfam" id="PF02586">
    <property type="entry name" value="SRAP"/>
    <property type="match status" value="1"/>
</dbReference>
<organism evidence="9 10">
    <name type="scientific">Candidatus Blautia merdavium</name>
    <dbReference type="NCBI Taxonomy" id="2838494"/>
    <lineage>
        <taxon>Bacteria</taxon>
        <taxon>Bacillati</taxon>
        <taxon>Bacillota</taxon>
        <taxon>Clostridia</taxon>
        <taxon>Lachnospirales</taxon>
        <taxon>Lachnospiraceae</taxon>
        <taxon>Blautia</taxon>
    </lineage>
</organism>
<evidence type="ECO:0000313" key="9">
    <source>
        <dbReference type="EMBL" id="HJC64914.1"/>
    </source>
</evidence>
<evidence type="ECO:0000256" key="5">
    <source>
        <dbReference type="ARBA" id="ARBA00023124"/>
    </source>
</evidence>
<accession>A0A9D2TCJ5</accession>
<dbReference type="GO" id="GO:0008233">
    <property type="term" value="F:peptidase activity"/>
    <property type="evidence" value="ECO:0007669"/>
    <property type="project" value="UniProtKB-KW"/>
</dbReference>
<keyword evidence="6" id="KW-0238">DNA-binding</keyword>
<dbReference type="GO" id="GO:0006508">
    <property type="term" value="P:proteolysis"/>
    <property type="evidence" value="ECO:0007669"/>
    <property type="project" value="UniProtKB-KW"/>
</dbReference>
<evidence type="ECO:0000256" key="1">
    <source>
        <dbReference type="ARBA" id="ARBA00008136"/>
    </source>
</evidence>
<dbReference type="EC" id="3.4.-.-" evidence="8"/>
<evidence type="ECO:0000256" key="2">
    <source>
        <dbReference type="ARBA" id="ARBA00022670"/>
    </source>
</evidence>
<evidence type="ECO:0000256" key="3">
    <source>
        <dbReference type="ARBA" id="ARBA00022763"/>
    </source>
</evidence>
<dbReference type="PANTHER" id="PTHR13604">
    <property type="entry name" value="DC12-RELATED"/>
    <property type="match status" value="1"/>
</dbReference>
<dbReference type="InterPro" id="IPR003738">
    <property type="entry name" value="SRAP"/>
</dbReference>
<reference evidence="9" key="2">
    <citation type="submission" date="2021-04" db="EMBL/GenBank/DDBJ databases">
        <authorList>
            <person name="Gilroy R."/>
        </authorList>
    </citation>
    <scope>NUCLEOTIDE SEQUENCE</scope>
    <source>
        <strain evidence="9">ChiBcec2-3848</strain>
    </source>
</reference>
<evidence type="ECO:0000256" key="4">
    <source>
        <dbReference type="ARBA" id="ARBA00022801"/>
    </source>
</evidence>
<dbReference type="EMBL" id="DWVZ01000216">
    <property type="protein sequence ID" value="HJC64914.1"/>
    <property type="molecule type" value="Genomic_DNA"/>
</dbReference>
<dbReference type="Gene3D" id="3.90.1680.10">
    <property type="entry name" value="SOS response associated peptidase-like"/>
    <property type="match status" value="1"/>
</dbReference>
<comment type="caution">
    <text evidence="9">The sequence shown here is derived from an EMBL/GenBank/DDBJ whole genome shotgun (WGS) entry which is preliminary data.</text>
</comment>
<proteinExistence type="inferred from homology"/>
<reference evidence="9" key="1">
    <citation type="journal article" date="2021" name="PeerJ">
        <title>Extensive microbial diversity within the chicken gut microbiome revealed by metagenomics and culture.</title>
        <authorList>
            <person name="Gilroy R."/>
            <person name="Ravi A."/>
            <person name="Getino M."/>
            <person name="Pursley I."/>
            <person name="Horton D.L."/>
            <person name="Alikhan N.F."/>
            <person name="Baker D."/>
            <person name="Gharbi K."/>
            <person name="Hall N."/>
            <person name="Watson M."/>
            <person name="Adriaenssens E.M."/>
            <person name="Foster-Nyarko E."/>
            <person name="Jarju S."/>
            <person name="Secka A."/>
            <person name="Antonio M."/>
            <person name="Oren A."/>
            <person name="Chaudhuri R.R."/>
            <person name="La Ragione R."/>
            <person name="Hildebrand F."/>
            <person name="Pallen M.J."/>
        </authorList>
    </citation>
    <scope>NUCLEOTIDE SEQUENCE</scope>
    <source>
        <strain evidence="9">ChiBcec2-3848</strain>
    </source>
</reference>
<evidence type="ECO:0000256" key="6">
    <source>
        <dbReference type="ARBA" id="ARBA00023125"/>
    </source>
</evidence>
<keyword evidence="5" id="KW-0190">Covalent protein-DNA linkage</keyword>
<evidence type="ECO:0000256" key="7">
    <source>
        <dbReference type="ARBA" id="ARBA00023239"/>
    </source>
</evidence>
<keyword evidence="3" id="KW-0227">DNA damage</keyword>
<dbReference type="InterPro" id="IPR036590">
    <property type="entry name" value="SRAP-like"/>
</dbReference>
<dbReference type="Proteomes" id="UP000823886">
    <property type="component" value="Unassembled WGS sequence"/>
</dbReference>
<dbReference type="AlphaFoldDB" id="A0A9D2TCJ5"/>
<dbReference type="SUPFAM" id="SSF143081">
    <property type="entry name" value="BB1717-like"/>
    <property type="match status" value="1"/>
</dbReference>
<evidence type="ECO:0000256" key="8">
    <source>
        <dbReference type="RuleBase" id="RU364100"/>
    </source>
</evidence>
<keyword evidence="2 8" id="KW-0645">Protease</keyword>
<dbReference type="PANTHER" id="PTHR13604:SF0">
    <property type="entry name" value="ABASIC SITE PROCESSING PROTEIN HMCES"/>
    <property type="match status" value="1"/>
</dbReference>
<sequence>MCGRYYVDEETAGEIQRLVRTLDRKLRLGNAGDIVPSQCADVLRGKDGGSLTDEKMFWGFPRFEGKGLLINARAESALERKTFRESVRHRRCVIPAKGFYEWNRDKEKFSYERADAPVLFMAGCYDRYQDQDRFVILTTAANPSVAPVHDRMPLILEPGELEQWVFDEKGAEAILQKTPVMLRCSGEYEQLRLF</sequence>
<dbReference type="GO" id="GO:0016829">
    <property type="term" value="F:lyase activity"/>
    <property type="evidence" value="ECO:0007669"/>
    <property type="project" value="UniProtKB-KW"/>
</dbReference>
<keyword evidence="7" id="KW-0456">Lyase</keyword>
<gene>
    <name evidence="9" type="ORF">H9753_15075</name>
</gene>
<dbReference type="GO" id="GO:0106300">
    <property type="term" value="P:protein-DNA covalent cross-linking repair"/>
    <property type="evidence" value="ECO:0007669"/>
    <property type="project" value="InterPro"/>
</dbReference>
<name>A0A9D2TCJ5_9FIRM</name>
<comment type="similarity">
    <text evidence="1 8">Belongs to the SOS response-associated peptidase family.</text>
</comment>
<keyword evidence="4 8" id="KW-0378">Hydrolase</keyword>
<dbReference type="GO" id="GO:0003697">
    <property type="term" value="F:single-stranded DNA binding"/>
    <property type="evidence" value="ECO:0007669"/>
    <property type="project" value="InterPro"/>
</dbReference>
<evidence type="ECO:0000313" key="10">
    <source>
        <dbReference type="Proteomes" id="UP000823886"/>
    </source>
</evidence>
<protein>
    <recommendedName>
        <fullName evidence="8">Abasic site processing protein</fullName>
        <ecNumber evidence="8">3.4.-.-</ecNumber>
    </recommendedName>
</protein>